<keyword evidence="1" id="KW-0175">Coiled coil</keyword>
<evidence type="ECO:0000313" key="3">
    <source>
        <dbReference type="Ensembl" id="ENSACAP00000027079.1"/>
    </source>
</evidence>
<evidence type="ECO:0000313" key="4">
    <source>
        <dbReference type="Proteomes" id="UP000001646"/>
    </source>
</evidence>
<dbReference type="Ensembl" id="ENSACAT00000037044.1">
    <property type="protein sequence ID" value="ENSACAP00000027079.1"/>
    <property type="gene ID" value="ENSACAG00000010353.4"/>
</dbReference>
<feature type="region of interest" description="Disordered" evidence="2">
    <location>
        <begin position="474"/>
        <end position="497"/>
    </location>
</feature>
<proteinExistence type="predicted"/>
<dbReference type="InterPro" id="IPR034608">
    <property type="entry name" value="CCDC125"/>
</dbReference>
<gene>
    <name evidence="3" type="primary">CCDC125</name>
</gene>
<evidence type="ECO:0000256" key="2">
    <source>
        <dbReference type="SAM" id="MobiDB-lite"/>
    </source>
</evidence>
<dbReference type="Proteomes" id="UP000001646">
    <property type="component" value="Chromosome 2"/>
</dbReference>
<reference evidence="3" key="3">
    <citation type="submission" date="2025-09" db="UniProtKB">
        <authorList>
            <consortium name="Ensembl"/>
        </authorList>
    </citation>
    <scope>IDENTIFICATION</scope>
</reference>
<evidence type="ECO:0000256" key="1">
    <source>
        <dbReference type="SAM" id="Coils"/>
    </source>
</evidence>
<feature type="coiled-coil region" evidence="1">
    <location>
        <begin position="142"/>
        <end position="215"/>
    </location>
</feature>
<sequence>MLPMSEAVLSQNKVGETLEDEDDMTCGDLGNGLVKRHSGLYEPEGFNVHASRPRGCSTGKSVSPLMLIKKEDSDVPVLCCSRCNSLSDMPVKKFGMNEFRTYSRQNSSESNSEASNEELKHQLQEVVEAVLDKATSHTKAIFKKTEEQKKALEKEINVLQWEMKLNQEKFKNIEEAWAEKYDSIYCENSALKETLKLKTEEIKSLKSEKEILDQQHLEILAMLDVKQQKIVQENMSLSKSGLTEITGLEMAVLGACTCNGPEGEPCSCAKMSAATRKKLLQLNKEFEILKKSKEEAYIMADAFRIAFEQQLMRRKDQALRLAQMSKSCRKETRSLNWKHIKEDGAFRSQGIKKSLGERLKGMLISGTDSKKLEELDNPHEIIRMLIDLLNDKEEILAHQRKVSYMLARTLEKKENGSQNKAKKLSEELPLRNRQCGNDSEPQELAIPLCSCCQTYTVEDGSCSVSNTCPSRTLDCTSKNSHSTTSGKNDNLEECNTN</sequence>
<dbReference type="GeneTree" id="ENSGT00440000039958"/>
<reference evidence="3" key="2">
    <citation type="submission" date="2025-08" db="UniProtKB">
        <authorList>
            <consortium name="Ensembl"/>
        </authorList>
    </citation>
    <scope>IDENTIFICATION</scope>
</reference>
<reference evidence="3 4" key="1">
    <citation type="submission" date="2009-12" db="EMBL/GenBank/DDBJ databases">
        <title>The Genome Sequence of Anolis carolinensis (Green Anole Lizard).</title>
        <authorList>
            <consortium name="The Genome Sequencing Platform"/>
            <person name="Di Palma F."/>
            <person name="Alfoldi J."/>
            <person name="Heiman D."/>
            <person name="Young S."/>
            <person name="Grabherr M."/>
            <person name="Johnson J."/>
            <person name="Lander E.S."/>
            <person name="Lindblad-Toh K."/>
        </authorList>
    </citation>
    <scope>NUCLEOTIDE SEQUENCE [LARGE SCALE GENOMIC DNA]</scope>
    <source>
        <strain evidence="3 4">JBL SC #1</strain>
    </source>
</reference>
<organism evidence="3 4">
    <name type="scientific">Anolis carolinensis</name>
    <name type="common">Green anole</name>
    <name type="synonym">American chameleon</name>
    <dbReference type="NCBI Taxonomy" id="28377"/>
    <lineage>
        <taxon>Eukaryota</taxon>
        <taxon>Metazoa</taxon>
        <taxon>Chordata</taxon>
        <taxon>Craniata</taxon>
        <taxon>Vertebrata</taxon>
        <taxon>Euteleostomi</taxon>
        <taxon>Lepidosauria</taxon>
        <taxon>Squamata</taxon>
        <taxon>Bifurcata</taxon>
        <taxon>Unidentata</taxon>
        <taxon>Episquamata</taxon>
        <taxon>Toxicofera</taxon>
        <taxon>Iguania</taxon>
        <taxon>Dactyloidae</taxon>
        <taxon>Anolis</taxon>
    </lineage>
</organism>
<dbReference type="AlphaFoldDB" id="A0A803SVT9"/>
<name>A0A803SVT9_ANOCA</name>
<dbReference type="GO" id="GO:2000145">
    <property type="term" value="P:regulation of cell motility"/>
    <property type="evidence" value="ECO:0007669"/>
    <property type="project" value="InterPro"/>
</dbReference>
<dbReference type="PANTHER" id="PTHR28616:SF1">
    <property type="entry name" value="COILED-COIL DOMAIN-CONTAINING PROTEIN 125"/>
    <property type="match status" value="1"/>
</dbReference>
<dbReference type="PANTHER" id="PTHR28616">
    <property type="entry name" value="COILED-COIL DOMAIN-CONTAINING PROTEIN 125"/>
    <property type="match status" value="1"/>
</dbReference>
<protein>
    <submittedName>
        <fullName evidence="3">Coiled-coil domain containing 125</fullName>
    </submittedName>
</protein>
<keyword evidence="4" id="KW-1185">Reference proteome</keyword>
<accession>A0A803SVT9</accession>
<dbReference type="Bgee" id="ENSACAG00000010353">
    <property type="expression patterns" value="Expressed in adrenal gland and 13 other cell types or tissues"/>
</dbReference>